<reference evidence="1 2" key="1">
    <citation type="journal article" date="2019" name="Commun. Biol.">
        <title>The bagworm genome reveals a unique fibroin gene that provides high tensile strength.</title>
        <authorList>
            <person name="Kono N."/>
            <person name="Nakamura H."/>
            <person name="Ohtoshi R."/>
            <person name="Tomita M."/>
            <person name="Numata K."/>
            <person name="Arakawa K."/>
        </authorList>
    </citation>
    <scope>NUCLEOTIDE SEQUENCE [LARGE SCALE GENOMIC DNA]</scope>
</reference>
<evidence type="ECO:0000313" key="1">
    <source>
        <dbReference type="EMBL" id="GBP11185.1"/>
    </source>
</evidence>
<protein>
    <submittedName>
        <fullName evidence="1">Uncharacterized protein</fullName>
    </submittedName>
</protein>
<sequence length="121" mass="13540">MCARARASLSVSIWRACVRACVAPSVMDTRKTRGIINAFPPSWVRGRYLMEGEMDRWSSAYADAVSDYLCPCVYARTPLSLSLPLAYMCACVVPSAMDTRKTRGIISAFSPSWVRVRYLMD</sequence>
<name>A0A4C1TAM4_EUMVA</name>
<dbReference type="EMBL" id="BGZK01000045">
    <property type="protein sequence ID" value="GBP11185.1"/>
    <property type="molecule type" value="Genomic_DNA"/>
</dbReference>
<gene>
    <name evidence="1" type="ORF">EVAR_6011_1</name>
</gene>
<organism evidence="1 2">
    <name type="scientific">Eumeta variegata</name>
    <name type="common">Bagworm moth</name>
    <name type="synonym">Eumeta japonica</name>
    <dbReference type="NCBI Taxonomy" id="151549"/>
    <lineage>
        <taxon>Eukaryota</taxon>
        <taxon>Metazoa</taxon>
        <taxon>Ecdysozoa</taxon>
        <taxon>Arthropoda</taxon>
        <taxon>Hexapoda</taxon>
        <taxon>Insecta</taxon>
        <taxon>Pterygota</taxon>
        <taxon>Neoptera</taxon>
        <taxon>Endopterygota</taxon>
        <taxon>Lepidoptera</taxon>
        <taxon>Glossata</taxon>
        <taxon>Ditrysia</taxon>
        <taxon>Tineoidea</taxon>
        <taxon>Psychidae</taxon>
        <taxon>Oiketicinae</taxon>
        <taxon>Eumeta</taxon>
    </lineage>
</organism>
<comment type="caution">
    <text evidence="1">The sequence shown here is derived from an EMBL/GenBank/DDBJ whole genome shotgun (WGS) entry which is preliminary data.</text>
</comment>
<accession>A0A4C1TAM4</accession>
<proteinExistence type="predicted"/>
<evidence type="ECO:0000313" key="2">
    <source>
        <dbReference type="Proteomes" id="UP000299102"/>
    </source>
</evidence>
<dbReference type="AlphaFoldDB" id="A0A4C1TAM4"/>
<dbReference type="Proteomes" id="UP000299102">
    <property type="component" value="Unassembled WGS sequence"/>
</dbReference>
<keyword evidence="2" id="KW-1185">Reference proteome</keyword>